<dbReference type="Pfam" id="PF02597">
    <property type="entry name" value="ThiS"/>
    <property type="match status" value="1"/>
</dbReference>
<reference evidence="1" key="1">
    <citation type="submission" date="2023-03" db="EMBL/GenBank/DDBJ databases">
        <title>Stygiobacter electus gen. nov., sp. nov., facultatively anaerobic thermotolerant bacterium of the class Ignavibacteria from a well of Yessentuki mineral water deposit.</title>
        <authorList>
            <person name="Podosokorskaya O.A."/>
            <person name="Elcheninov A.G."/>
            <person name="Petrova N.F."/>
            <person name="Zavarzina D.G."/>
            <person name="Kublanov I.V."/>
            <person name="Merkel A.Y."/>
        </authorList>
    </citation>
    <scope>NUCLEOTIDE SEQUENCE</scope>
    <source>
        <strain evidence="1">09-Me</strain>
    </source>
</reference>
<dbReference type="Gene3D" id="3.10.20.30">
    <property type="match status" value="1"/>
</dbReference>
<evidence type="ECO:0000313" key="1">
    <source>
        <dbReference type="EMBL" id="MDF1612128.1"/>
    </source>
</evidence>
<dbReference type="Proteomes" id="UP001221302">
    <property type="component" value="Unassembled WGS sequence"/>
</dbReference>
<dbReference type="InterPro" id="IPR016155">
    <property type="entry name" value="Mopterin_synth/thiamin_S_b"/>
</dbReference>
<keyword evidence="2" id="KW-1185">Reference proteome</keyword>
<dbReference type="InterPro" id="IPR012675">
    <property type="entry name" value="Beta-grasp_dom_sf"/>
</dbReference>
<comment type="caution">
    <text evidence="1">The sequence shown here is derived from an EMBL/GenBank/DDBJ whole genome shotgun (WGS) entry which is preliminary data.</text>
</comment>
<dbReference type="CDD" id="cd00565">
    <property type="entry name" value="Ubl_ThiS"/>
    <property type="match status" value="1"/>
</dbReference>
<dbReference type="NCBIfam" id="TIGR01683">
    <property type="entry name" value="thiS"/>
    <property type="match status" value="1"/>
</dbReference>
<name>A0AAE3P2Y1_9BACT</name>
<sequence>MELTINGKKEIIDKGKLTVGILLKLKDIQMPEMVSVELNGEIIDRKDYDKIELQNSDIIEFLYFMGGGNYGN</sequence>
<dbReference type="SUPFAM" id="SSF54285">
    <property type="entry name" value="MoaD/ThiS"/>
    <property type="match status" value="1"/>
</dbReference>
<protein>
    <submittedName>
        <fullName evidence="1">Sulfur carrier protein ThiS</fullName>
    </submittedName>
</protein>
<organism evidence="1 2">
    <name type="scientific">Stygiobacter electus</name>
    <dbReference type="NCBI Taxonomy" id="3032292"/>
    <lineage>
        <taxon>Bacteria</taxon>
        <taxon>Pseudomonadati</taxon>
        <taxon>Ignavibacteriota</taxon>
        <taxon>Ignavibacteria</taxon>
        <taxon>Ignavibacteriales</taxon>
        <taxon>Melioribacteraceae</taxon>
        <taxon>Stygiobacter</taxon>
    </lineage>
</organism>
<dbReference type="InterPro" id="IPR010035">
    <property type="entry name" value="Thi_S"/>
</dbReference>
<dbReference type="RefSeq" id="WP_321535896.1">
    <property type="nucleotide sequence ID" value="NZ_JARGDL010000010.1"/>
</dbReference>
<dbReference type="EMBL" id="JARGDL010000010">
    <property type="protein sequence ID" value="MDF1612128.1"/>
    <property type="molecule type" value="Genomic_DNA"/>
</dbReference>
<dbReference type="InterPro" id="IPR003749">
    <property type="entry name" value="ThiS/MoaD-like"/>
</dbReference>
<proteinExistence type="predicted"/>
<accession>A0AAE3P2Y1</accession>
<evidence type="ECO:0000313" key="2">
    <source>
        <dbReference type="Proteomes" id="UP001221302"/>
    </source>
</evidence>
<dbReference type="AlphaFoldDB" id="A0AAE3P2Y1"/>
<gene>
    <name evidence="1" type="primary">thiS</name>
    <name evidence="1" type="ORF">P0M35_08195</name>
</gene>